<evidence type="ECO:0000313" key="1">
    <source>
        <dbReference type="EMBL" id="PPU84785.1"/>
    </source>
</evidence>
<dbReference type="RefSeq" id="WP_010344221.1">
    <property type="nucleotide sequence ID" value="NZ_CP132343.1"/>
</dbReference>
<accession>A0A2P5Z8F0</accession>
<reference evidence="1 2" key="1">
    <citation type="submission" date="2016-08" db="EMBL/GenBank/DDBJ databases">
        <authorList>
            <person name="Seilhamer J.J."/>
        </authorList>
    </citation>
    <scope>NUCLEOTIDE SEQUENCE [LARGE SCALE GENOMIC DNA]</scope>
    <source>
        <strain evidence="1 2">CFBP4641</strain>
    </source>
</reference>
<name>A0A2P5Z8F0_9XANT</name>
<evidence type="ECO:0000313" key="2">
    <source>
        <dbReference type="Proteomes" id="UP000247346"/>
    </source>
</evidence>
<protein>
    <submittedName>
        <fullName evidence="1">CopG family transcriptional regulator</fullName>
    </submittedName>
</protein>
<gene>
    <name evidence="1" type="ORF">XsacCFBP4641_03045</name>
</gene>
<dbReference type="OrthoDB" id="7066199at2"/>
<dbReference type="GeneID" id="93878445"/>
<proteinExistence type="predicted"/>
<organism evidence="1 2">
    <name type="scientific">Xanthomonas sacchari</name>
    <dbReference type="NCBI Taxonomy" id="56458"/>
    <lineage>
        <taxon>Bacteria</taxon>
        <taxon>Pseudomonadati</taxon>
        <taxon>Pseudomonadota</taxon>
        <taxon>Gammaproteobacteria</taxon>
        <taxon>Lysobacterales</taxon>
        <taxon>Lysobacteraceae</taxon>
        <taxon>Xanthomonas</taxon>
    </lineage>
</organism>
<dbReference type="AlphaFoldDB" id="A0A2P5Z8F0"/>
<dbReference type="EMBL" id="MDEK01000002">
    <property type="protein sequence ID" value="PPU84785.1"/>
    <property type="molecule type" value="Genomic_DNA"/>
</dbReference>
<sequence length="68" mass="7889">MSDFKKITVNLPTEQVEFLQQLATKEKVSVVDVLRRAINAEKFFADNEAANRKILIEDGSRIREVIRR</sequence>
<dbReference type="Proteomes" id="UP000247346">
    <property type="component" value="Unassembled WGS sequence"/>
</dbReference>
<comment type="caution">
    <text evidence="1">The sequence shown here is derived from an EMBL/GenBank/DDBJ whole genome shotgun (WGS) entry which is preliminary data.</text>
</comment>